<comment type="caution">
    <text evidence="2">The sequence shown here is derived from an EMBL/GenBank/DDBJ whole genome shotgun (WGS) entry which is preliminary data.</text>
</comment>
<proteinExistence type="predicted"/>
<dbReference type="EMBL" id="JANIEK010000026">
    <property type="protein sequence ID" value="MCT4795484.1"/>
    <property type="molecule type" value="Genomic_DNA"/>
</dbReference>
<feature type="domain" description="Transposase InsH N-terminal" evidence="1">
    <location>
        <begin position="2"/>
        <end position="36"/>
    </location>
</feature>
<evidence type="ECO:0000259" key="1">
    <source>
        <dbReference type="Pfam" id="PF05598"/>
    </source>
</evidence>
<evidence type="ECO:0000313" key="2">
    <source>
        <dbReference type="EMBL" id="MCT4795484.1"/>
    </source>
</evidence>
<keyword evidence="3" id="KW-1185">Reference proteome</keyword>
<dbReference type="Proteomes" id="UP001206821">
    <property type="component" value="Unassembled WGS sequence"/>
</dbReference>
<name>A0ABT2KX25_9BACL</name>
<dbReference type="InterPro" id="IPR008490">
    <property type="entry name" value="Transposase_InsH_N"/>
</dbReference>
<organism evidence="2 3">
    <name type="scientific">Exiguobacterium alkaliphilum</name>
    <dbReference type="NCBI Taxonomy" id="1428684"/>
    <lineage>
        <taxon>Bacteria</taxon>
        <taxon>Bacillati</taxon>
        <taxon>Bacillota</taxon>
        <taxon>Bacilli</taxon>
        <taxon>Bacillales</taxon>
        <taxon>Bacillales Family XII. Incertae Sedis</taxon>
        <taxon>Exiguobacterium</taxon>
    </lineage>
</organism>
<sequence>MYWNTGQPGTDPEILIKIILLGPLFNIRSVRQTVERSFADGKKLHGLRFTFYRGNEAMDRANLLAENDSLHSIFSILCRAERLELVGHKKRRTHPLFANGFVNSLRLPNKVR</sequence>
<accession>A0ABT2KX25</accession>
<reference evidence="2 3" key="1">
    <citation type="submission" date="2022-07" db="EMBL/GenBank/DDBJ databases">
        <title>Genomic and pangenome structural analysis of the polyextremophile Exiguobacterium.</title>
        <authorList>
            <person name="Shen L."/>
        </authorList>
    </citation>
    <scope>NUCLEOTIDE SEQUENCE [LARGE SCALE GENOMIC DNA]</scope>
    <source>
        <strain evidence="2 3">12_1</strain>
    </source>
</reference>
<dbReference type="Pfam" id="PF05598">
    <property type="entry name" value="DUF772"/>
    <property type="match status" value="1"/>
</dbReference>
<evidence type="ECO:0000313" key="3">
    <source>
        <dbReference type="Proteomes" id="UP001206821"/>
    </source>
</evidence>
<gene>
    <name evidence="2" type="ORF">NQG31_08000</name>
</gene>
<dbReference type="RefSeq" id="WP_260577615.1">
    <property type="nucleotide sequence ID" value="NZ_JANIEK010000026.1"/>
</dbReference>
<protein>
    <submittedName>
        <fullName evidence="2">Transposase</fullName>
    </submittedName>
</protein>